<dbReference type="EMBL" id="CAJVPY010005615">
    <property type="protein sequence ID" value="CAG8646943.1"/>
    <property type="molecule type" value="Genomic_DNA"/>
</dbReference>
<comment type="caution">
    <text evidence="1">The sequence shown here is derived from an EMBL/GenBank/DDBJ whole genome shotgun (WGS) entry which is preliminary data.</text>
</comment>
<keyword evidence="2" id="KW-1185">Reference proteome</keyword>
<name>A0A9N9H4N1_9GLOM</name>
<reference evidence="1" key="1">
    <citation type="submission" date="2021-06" db="EMBL/GenBank/DDBJ databases">
        <authorList>
            <person name="Kallberg Y."/>
            <person name="Tangrot J."/>
            <person name="Rosling A."/>
        </authorList>
    </citation>
    <scope>NUCLEOTIDE SEQUENCE</scope>
    <source>
        <strain evidence="1">MA453B</strain>
    </source>
</reference>
<dbReference type="Proteomes" id="UP000789405">
    <property type="component" value="Unassembled WGS sequence"/>
</dbReference>
<evidence type="ECO:0000313" key="1">
    <source>
        <dbReference type="EMBL" id="CAG8646943.1"/>
    </source>
</evidence>
<sequence length="66" mass="7645">MILFEKIRKDVSKTIELLEVLKATHIKNQEEMIFNTTNENNSMIPLPDLLGPTSIEVDKKKGLYRD</sequence>
<proteinExistence type="predicted"/>
<accession>A0A9N9H4N1</accession>
<evidence type="ECO:0000313" key="2">
    <source>
        <dbReference type="Proteomes" id="UP000789405"/>
    </source>
</evidence>
<gene>
    <name evidence="1" type="ORF">DERYTH_LOCUS9971</name>
</gene>
<dbReference type="AlphaFoldDB" id="A0A9N9H4N1"/>
<organism evidence="1 2">
    <name type="scientific">Dentiscutata erythropus</name>
    <dbReference type="NCBI Taxonomy" id="1348616"/>
    <lineage>
        <taxon>Eukaryota</taxon>
        <taxon>Fungi</taxon>
        <taxon>Fungi incertae sedis</taxon>
        <taxon>Mucoromycota</taxon>
        <taxon>Glomeromycotina</taxon>
        <taxon>Glomeromycetes</taxon>
        <taxon>Diversisporales</taxon>
        <taxon>Gigasporaceae</taxon>
        <taxon>Dentiscutata</taxon>
    </lineage>
</organism>
<protein>
    <submittedName>
        <fullName evidence="1">3835_t:CDS:1</fullName>
    </submittedName>
</protein>